<comment type="caution">
    <text evidence="4">The sequence shown here is derived from an EMBL/GenBank/DDBJ whole genome shotgun (WGS) entry which is preliminary data.</text>
</comment>
<keyword evidence="5" id="KW-1185">Reference proteome</keyword>
<dbReference type="PANTHER" id="PTHR24188:SF29">
    <property type="entry name" value="GH09064P"/>
    <property type="match status" value="1"/>
</dbReference>
<evidence type="ECO:0000256" key="2">
    <source>
        <dbReference type="ARBA" id="ARBA00023043"/>
    </source>
</evidence>
<evidence type="ECO:0000256" key="1">
    <source>
        <dbReference type="ARBA" id="ARBA00022737"/>
    </source>
</evidence>
<protein>
    <submittedName>
        <fullName evidence="4">Related to ankyrin</fullName>
    </submittedName>
</protein>
<organism evidence="4 5">
    <name type="scientific">Fusarium torulosum</name>
    <dbReference type="NCBI Taxonomy" id="33205"/>
    <lineage>
        <taxon>Eukaryota</taxon>
        <taxon>Fungi</taxon>
        <taxon>Dikarya</taxon>
        <taxon>Ascomycota</taxon>
        <taxon>Pezizomycotina</taxon>
        <taxon>Sordariomycetes</taxon>
        <taxon>Hypocreomycetidae</taxon>
        <taxon>Hypocreales</taxon>
        <taxon>Nectriaceae</taxon>
        <taxon>Fusarium</taxon>
    </lineage>
</organism>
<dbReference type="PRINTS" id="PR01415">
    <property type="entry name" value="ANKYRIN"/>
</dbReference>
<dbReference type="PROSITE" id="PS50297">
    <property type="entry name" value="ANK_REP_REGION"/>
    <property type="match status" value="4"/>
</dbReference>
<reference evidence="4" key="1">
    <citation type="submission" date="2018-03" db="EMBL/GenBank/DDBJ databases">
        <authorList>
            <person name="Guldener U."/>
        </authorList>
    </citation>
    <scope>NUCLEOTIDE SEQUENCE</scope>
</reference>
<feature type="repeat" description="ANK" evidence="3">
    <location>
        <begin position="262"/>
        <end position="294"/>
    </location>
</feature>
<evidence type="ECO:0000313" key="5">
    <source>
        <dbReference type="Proteomes" id="UP001187734"/>
    </source>
</evidence>
<dbReference type="Proteomes" id="UP001187734">
    <property type="component" value="Unassembled WGS sequence"/>
</dbReference>
<gene>
    <name evidence="4" type="ORF">FTOL_01451</name>
</gene>
<dbReference type="SUPFAM" id="SSF48403">
    <property type="entry name" value="Ankyrin repeat"/>
    <property type="match status" value="1"/>
</dbReference>
<dbReference type="InterPro" id="IPR002110">
    <property type="entry name" value="Ankyrin_rpt"/>
</dbReference>
<dbReference type="PROSITE" id="PS50088">
    <property type="entry name" value="ANK_REPEAT"/>
    <property type="match status" value="4"/>
</dbReference>
<sequence>MASLHISALFGDAELTQTLLIEGHNVNASFQPLGSPLYVAATHGFPSVAEALISKGADVNYTSAEDGSILFSVVNLLCNNEDTHRCVSGIKPGRAELLAVAKILLESGAHPDAAIPPGVNPLYFSIAKGDVPVVKLLLEHGANIKGLKDSGFTPLHLCLRAGGSIELVKELVKAGADINVINDSGITPLFRAVYDGSEETFNTFLSASPDFNTIDPEKNTLLHAAVLGENHNILSTLLRELDARQEKDTDQPPIGIDTTNREGETPLHVAAKKGCTPLARTLIMHGADIEVKDSVASTPLVQAMVHERDEMVDFLISQGADTAIVHEFRFLKQVRDASNTAIIHMGQGNSNSPGRLRVQGPDGEVWEEYTTKYKL</sequence>
<keyword evidence="2 3" id="KW-0040">ANK repeat</keyword>
<feature type="repeat" description="ANK" evidence="3">
    <location>
        <begin position="117"/>
        <end position="149"/>
    </location>
</feature>
<accession>A0AAE8M0G1</accession>
<evidence type="ECO:0000256" key="3">
    <source>
        <dbReference type="PROSITE-ProRule" id="PRU00023"/>
    </source>
</evidence>
<name>A0AAE8M0G1_9HYPO</name>
<dbReference type="Pfam" id="PF13637">
    <property type="entry name" value="Ank_4"/>
    <property type="match status" value="1"/>
</dbReference>
<dbReference type="AlphaFoldDB" id="A0AAE8M0G1"/>
<feature type="repeat" description="ANK" evidence="3">
    <location>
        <begin position="35"/>
        <end position="64"/>
    </location>
</feature>
<proteinExistence type="predicted"/>
<dbReference type="EMBL" id="ONZP01000046">
    <property type="protein sequence ID" value="SPJ71723.1"/>
    <property type="molecule type" value="Genomic_DNA"/>
</dbReference>
<dbReference type="PANTHER" id="PTHR24188">
    <property type="entry name" value="ANKYRIN REPEAT PROTEIN"/>
    <property type="match status" value="1"/>
</dbReference>
<feature type="repeat" description="ANK" evidence="3">
    <location>
        <begin position="150"/>
        <end position="183"/>
    </location>
</feature>
<dbReference type="Gene3D" id="1.25.40.20">
    <property type="entry name" value="Ankyrin repeat-containing domain"/>
    <property type="match status" value="1"/>
</dbReference>
<dbReference type="Pfam" id="PF12796">
    <property type="entry name" value="Ank_2"/>
    <property type="match status" value="2"/>
</dbReference>
<dbReference type="InterPro" id="IPR036770">
    <property type="entry name" value="Ankyrin_rpt-contain_sf"/>
</dbReference>
<dbReference type="SMART" id="SM00248">
    <property type="entry name" value="ANK"/>
    <property type="match status" value="8"/>
</dbReference>
<evidence type="ECO:0000313" key="4">
    <source>
        <dbReference type="EMBL" id="SPJ71723.1"/>
    </source>
</evidence>
<dbReference type="Pfam" id="PF00023">
    <property type="entry name" value="Ank"/>
    <property type="match status" value="1"/>
</dbReference>
<keyword evidence="1" id="KW-0677">Repeat</keyword>